<comment type="similarity">
    <text evidence="3">Belongs to the sarcoglycan beta/delta/gamma/zeta family.</text>
</comment>
<dbReference type="InterPro" id="IPR006875">
    <property type="entry name" value="Sarcoglycan"/>
</dbReference>
<evidence type="ECO:0000256" key="13">
    <source>
        <dbReference type="SAM" id="Phobius"/>
    </source>
</evidence>
<evidence type="ECO:0000313" key="14">
    <source>
        <dbReference type="EMBL" id="JAS69043.1"/>
    </source>
</evidence>
<accession>A0A1B6H2Z1</accession>
<dbReference type="GO" id="GO:0042383">
    <property type="term" value="C:sarcolemma"/>
    <property type="evidence" value="ECO:0007669"/>
    <property type="project" value="UniProtKB-SubCell"/>
</dbReference>
<dbReference type="Pfam" id="PF04790">
    <property type="entry name" value="Sarcoglycan_1"/>
    <property type="match status" value="1"/>
</dbReference>
<dbReference type="PANTHER" id="PTHR12939">
    <property type="entry name" value="SARCOGLYCAN"/>
    <property type="match status" value="1"/>
</dbReference>
<keyword evidence="5" id="KW-0963">Cytoplasm</keyword>
<protein>
    <recommendedName>
        <fullName evidence="15">Gamma-sarcoglycan</fullName>
    </recommendedName>
</protein>
<keyword evidence="12" id="KW-0206">Cytoskeleton</keyword>
<dbReference type="EMBL" id="GECZ01000726">
    <property type="protein sequence ID" value="JAS69043.1"/>
    <property type="molecule type" value="Transcribed_RNA"/>
</dbReference>
<dbReference type="InterPro" id="IPR039972">
    <property type="entry name" value="Sarcoglycan_gamma/delta/zeta"/>
</dbReference>
<keyword evidence="11" id="KW-0325">Glycoprotein</keyword>
<gene>
    <name evidence="14" type="ORF">g.15876</name>
</gene>
<keyword evidence="4" id="KW-1003">Cell membrane</keyword>
<evidence type="ECO:0008006" key="15">
    <source>
        <dbReference type="Google" id="ProtNLM"/>
    </source>
</evidence>
<evidence type="ECO:0000256" key="5">
    <source>
        <dbReference type="ARBA" id="ARBA00022490"/>
    </source>
</evidence>
<reference evidence="14" key="1">
    <citation type="submission" date="2015-11" db="EMBL/GenBank/DDBJ databases">
        <title>De novo transcriptome assembly of four potential Pierce s Disease insect vectors from Arizona vineyards.</title>
        <authorList>
            <person name="Tassone E.E."/>
        </authorList>
    </citation>
    <scope>NUCLEOTIDE SEQUENCE</scope>
</reference>
<evidence type="ECO:0000256" key="8">
    <source>
        <dbReference type="ARBA" id="ARBA00022989"/>
    </source>
</evidence>
<dbReference type="GO" id="GO:0060047">
    <property type="term" value="P:heart contraction"/>
    <property type="evidence" value="ECO:0007669"/>
    <property type="project" value="TreeGrafter"/>
</dbReference>
<sequence>RISRMVQTESSEPVTNRHVGIYGWRKRCLYVILLLLLIVITVNLTLVLWIVKVLTFSTSGMSYINLVGSGIQFTGKTFIQDTLVASGLFTRPGETFSVQSTKNLTLATTDRLGYLSSNIYLGDGKLEISTPTFKVTDLRGKTLFSVDKDAVSLTAHSLSISGEGGAVFEGSLQTPVVSADVRSDLELEAAFKGVQVVTPAGVSIESRAGDILASSHHDINLITVEGSIKLESTNVLIPSLPHRPLNHHRPRKHHHHHVDRIYQLCVCSSGELYLGEADSVCEAASVCR</sequence>
<keyword evidence="9 13" id="KW-0472">Membrane</keyword>
<feature type="transmembrane region" description="Helical" evidence="13">
    <location>
        <begin position="28"/>
        <end position="51"/>
    </location>
</feature>
<evidence type="ECO:0000256" key="6">
    <source>
        <dbReference type="ARBA" id="ARBA00022692"/>
    </source>
</evidence>
<evidence type="ECO:0000256" key="3">
    <source>
        <dbReference type="ARBA" id="ARBA00007574"/>
    </source>
</evidence>
<keyword evidence="10" id="KW-1015">Disulfide bond</keyword>
<evidence type="ECO:0000256" key="11">
    <source>
        <dbReference type="ARBA" id="ARBA00023180"/>
    </source>
</evidence>
<evidence type="ECO:0000256" key="9">
    <source>
        <dbReference type="ARBA" id="ARBA00023136"/>
    </source>
</evidence>
<feature type="non-terminal residue" evidence="14">
    <location>
        <position position="1"/>
    </location>
</feature>
<organism evidence="14">
    <name type="scientific">Cuerna arida</name>
    <dbReference type="NCBI Taxonomy" id="1464854"/>
    <lineage>
        <taxon>Eukaryota</taxon>
        <taxon>Metazoa</taxon>
        <taxon>Ecdysozoa</taxon>
        <taxon>Arthropoda</taxon>
        <taxon>Hexapoda</taxon>
        <taxon>Insecta</taxon>
        <taxon>Pterygota</taxon>
        <taxon>Neoptera</taxon>
        <taxon>Paraneoptera</taxon>
        <taxon>Hemiptera</taxon>
        <taxon>Auchenorrhyncha</taxon>
        <taxon>Membracoidea</taxon>
        <taxon>Cicadellidae</taxon>
        <taxon>Cicadellinae</taxon>
        <taxon>Proconiini</taxon>
        <taxon>Cuerna</taxon>
    </lineage>
</organism>
<dbReference type="GO" id="GO:0005856">
    <property type="term" value="C:cytoskeleton"/>
    <property type="evidence" value="ECO:0007669"/>
    <property type="project" value="UniProtKB-SubCell"/>
</dbReference>
<proteinExistence type="inferred from homology"/>
<comment type="subcellular location">
    <subcellularLocation>
        <location evidence="2">Cell membrane</location>
        <location evidence="2">Sarcolemma</location>
        <topology evidence="2">Single-pass type II membrane protein</topology>
    </subcellularLocation>
    <subcellularLocation>
        <location evidence="1">Cytoplasm</location>
        <location evidence="1">Cytoskeleton</location>
    </subcellularLocation>
</comment>
<evidence type="ECO:0000256" key="10">
    <source>
        <dbReference type="ARBA" id="ARBA00023157"/>
    </source>
</evidence>
<evidence type="ECO:0000256" key="4">
    <source>
        <dbReference type="ARBA" id="ARBA00022475"/>
    </source>
</evidence>
<evidence type="ECO:0000256" key="1">
    <source>
        <dbReference type="ARBA" id="ARBA00004245"/>
    </source>
</evidence>
<dbReference type="PANTHER" id="PTHR12939:SF10">
    <property type="entry name" value="EG:4F1.1 PROTEIN"/>
    <property type="match status" value="1"/>
</dbReference>
<dbReference type="GO" id="GO:0016012">
    <property type="term" value="C:sarcoglycan complex"/>
    <property type="evidence" value="ECO:0007669"/>
    <property type="project" value="InterPro"/>
</dbReference>
<keyword evidence="7" id="KW-0735">Signal-anchor</keyword>
<name>A0A1B6H2Z1_9HEMI</name>
<dbReference type="AlphaFoldDB" id="A0A1B6H2Z1"/>
<evidence type="ECO:0000256" key="12">
    <source>
        <dbReference type="ARBA" id="ARBA00023212"/>
    </source>
</evidence>
<keyword evidence="6 13" id="KW-0812">Transmembrane</keyword>
<keyword evidence="8 13" id="KW-1133">Transmembrane helix</keyword>
<evidence type="ECO:0000256" key="2">
    <source>
        <dbReference type="ARBA" id="ARBA00004274"/>
    </source>
</evidence>
<evidence type="ECO:0000256" key="7">
    <source>
        <dbReference type="ARBA" id="ARBA00022968"/>
    </source>
</evidence>